<keyword evidence="4" id="KW-0732">Signal</keyword>
<name>A0ABU3GS43_9SPHI</name>
<dbReference type="Pfam" id="PF25788">
    <property type="entry name" value="Ig_Rha78A_N"/>
    <property type="match status" value="1"/>
</dbReference>
<comment type="caution">
    <text evidence="9">The sequence shown here is derived from an EMBL/GenBank/DDBJ whole genome shotgun (WGS) entry which is preliminary data.</text>
</comment>
<dbReference type="InterPro" id="IPR008928">
    <property type="entry name" value="6-hairpin_glycosidase_sf"/>
</dbReference>
<dbReference type="InterPro" id="IPR012341">
    <property type="entry name" value="6hp_glycosidase-like_sf"/>
</dbReference>
<feature type="chain" id="PRO_5045135607" description="alpha-L-rhamnosidase" evidence="4">
    <location>
        <begin position="23"/>
        <end position="909"/>
    </location>
</feature>
<dbReference type="InterPro" id="IPR013737">
    <property type="entry name" value="Bac_rhamnosid_N"/>
</dbReference>
<evidence type="ECO:0000259" key="7">
    <source>
        <dbReference type="Pfam" id="PF17389"/>
    </source>
</evidence>
<keyword evidence="9" id="KW-0326">Glycosidase</keyword>
<dbReference type="PANTHER" id="PTHR33307">
    <property type="entry name" value="ALPHA-RHAMNOSIDASE (EUROFUNG)"/>
    <property type="match status" value="1"/>
</dbReference>
<dbReference type="Pfam" id="PF17389">
    <property type="entry name" value="Bac_rhamnosid6H"/>
    <property type="match status" value="1"/>
</dbReference>
<dbReference type="PANTHER" id="PTHR33307:SF6">
    <property type="entry name" value="ALPHA-RHAMNOSIDASE (EUROFUNG)-RELATED"/>
    <property type="match status" value="1"/>
</dbReference>
<dbReference type="EMBL" id="JAVLVU010000001">
    <property type="protein sequence ID" value="MDT3402602.1"/>
    <property type="molecule type" value="Genomic_DNA"/>
</dbReference>
<evidence type="ECO:0000259" key="6">
    <source>
        <dbReference type="Pfam" id="PF08531"/>
    </source>
</evidence>
<feature type="domain" description="Alpha-L-rhamnosidase concanavalin-like" evidence="5">
    <location>
        <begin position="346"/>
        <end position="441"/>
    </location>
</feature>
<keyword evidence="10" id="KW-1185">Reference proteome</keyword>
<evidence type="ECO:0000259" key="8">
    <source>
        <dbReference type="Pfam" id="PF17390"/>
    </source>
</evidence>
<evidence type="ECO:0000256" key="3">
    <source>
        <dbReference type="ARBA" id="ARBA00022801"/>
    </source>
</evidence>
<dbReference type="Pfam" id="PF05592">
    <property type="entry name" value="Bac_rhamnosid"/>
    <property type="match status" value="1"/>
</dbReference>
<gene>
    <name evidence="9" type="ORF">QE417_001674</name>
</gene>
<dbReference type="GO" id="GO:0030596">
    <property type="term" value="F:alpha-L-rhamnosidase activity"/>
    <property type="evidence" value="ECO:0007669"/>
    <property type="project" value="UniProtKB-EC"/>
</dbReference>
<dbReference type="RefSeq" id="WP_311949227.1">
    <property type="nucleotide sequence ID" value="NZ_JAVLVU010000001.1"/>
</dbReference>
<feature type="signal peptide" evidence="4">
    <location>
        <begin position="1"/>
        <end position="22"/>
    </location>
</feature>
<dbReference type="Gene3D" id="1.50.10.10">
    <property type="match status" value="1"/>
</dbReference>
<dbReference type="Pfam" id="PF08531">
    <property type="entry name" value="Bac_rhamnosid_N"/>
    <property type="match status" value="1"/>
</dbReference>
<dbReference type="Gene3D" id="2.60.40.10">
    <property type="entry name" value="Immunoglobulins"/>
    <property type="match status" value="1"/>
</dbReference>
<dbReference type="SUPFAM" id="SSF48208">
    <property type="entry name" value="Six-hairpin glycosidases"/>
    <property type="match status" value="1"/>
</dbReference>
<accession>A0ABU3GS43</accession>
<dbReference type="Pfam" id="PF17390">
    <property type="entry name" value="Bac_rhamnosid_C"/>
    <property type="match status" value="1"/>
</dbReference>
<dbReference type="Proteomes" id="UP001258315">
    <property type="component" value="Unassembled WGS sequence"/>
</dbReference>
<evidence type="ECO:0000256" key="4">
    <source>
        <dbReference type="SAM" id="SignalP"/>
    </source>
</evidence>
<dbReference type="PROSITE" id="PS51257">
    <property type="entry name" value="PROKAR_LIPOPROTEIN"/>
    <property type="match status" value="1"/>
</dbReference>
<dbReference type="Gene3D" id="2.60.120.260">
    <property type="entry name" value="Galactose-binding domain-like"/>
    <property type="match status" value="2"/>
</dbReference>
<protein>
    <recommendedName>
        <fullName evidence="2">alpha-L-rhamnosidase</fullName>
        <ecNumber evidence="2">3.2.1.40</ecNumber>
    </recommendedName>
</protein>
<dbReference type="EC" id="3.2.1.40" evidence="2"/>
<dbReference type="InterPro" id="IPR035398">
    <property type="entry name" value="Bac_rhamnosid_C"/>
</dbReference>
<reference evidence="10" key="1">
    <citation type="submission" date="2023-07" db="EMBL/GenBank/DDBJ databases">
        <title>Functional and genomic diversity of the sorghum phyllosphere microbiome.</title>
        <authorList>
            <person name="Shade A."/>
        </authorList>
    </citation>
    <scope>NUCLEOTIDE SEQUENCE [LARGE SCALE GENOMIC DNA]</scope>
    <source>
        <strain evidence="10">SORGH_AS_0422</strain>
    </source>
</reference>
<evidence type="ECO:0000259" key="5">
    <source>
        <dbReference type="Pfam" id="PF05592"/>
    </source>
</evidence>
<dbReference type="InterPro" id="IPR016007">
    <property type="entry name" value="Alpha_rhamnosid"/>
</dbReference>
<dbReference type="InterPro" id="IPR008902">
    <property type="entry name" value="Rhamnosid_concanavalin"/>
</dbReference>
<evidence type="ECO:0000256" key="2">
    <source>
        <dbReference type="ARBA" id="ARBA00012652"/>
    </source>
</evidence>
<proteinExistence type="predicted"/>
<feature type="domain" description="Alpha-L-rhamnosidase C-terminal" evidence="8">
    <location>
        <begin position="816"/>
        <end position="870"/>
    </location>
</feature>
<dbReference type="InterPro" id="IPR035396">
    <property type="entry name" value="Bac_rhamnosid6H"/>
</dbReference>
<sequence>MKPFNKLFLTAMLAACACNLYATAPGAPSNLRTCDKVNPIGTNSKPFFGWYVNDVDANEVQTSYQILVASSTVNLSNGKADVWDSGKVPSSMQNYINLIGSLKPGIRYYWKVRTWDKTNVVGPYSTASYFDTGLFTTADWSGAKWVKRNTDDKDDYTYYRRNVSLGNKAVKRAIVYVAACQNFELYFNGKLVSKGSSNHYPQYAYYNAFDVTGFAKSGVDNNIAALTHWYGGGQGRATGSRGFILKMVTEYTDGSKTITGTDNTWKQTQAAYWTPGQPRRNGEGNGYVDKIDSRKAMPGWNTATFNDKGWDAAAEIGAPPVAPWINALRTDLTRVKEQTIKPVSVKKLSNGSYLIDLGKIYAGMPHINFEGGKAGDEVTIRGAYLLDEDGTASQKRGNQSTNLNYYFKLNGQKAVFEPMVYLAYRYIQVDNSPNVLTIDNVQFVTRHFELDDTKANFVSSDNMLNQVWNLQLRSLVQGAQEGFVDTPTREKGAFLGDGSYQGPPAMTTMGERAMNHRVLLEFLDSQDQYYPDGRLNAVYPNVDSKRDIPDYTQEYLIWVWDYYLQSGNKEFLTTNYAKIKKVVDYVNNYSKESTGLIHNLEGGAGPYKYGIIDWPQSMRYGYDMETETRTVMDALAYIDYDIMANVAVAVGNTADQQTYTSYADAIKKAMNAKLLNSNGVYIDGLKTNLSQSTHASQQANMYAYATGIVPDNNKQPVYKLIKELKMASGMVTLRYLPEAIGKAGDGAHMLDLYTNKDWDGWANIITKGGTMTWEAWDADKIDESFSHPWGAIGLLAMQQYMLGIKVLKPQHELLEIKPLDFGDRLKFVQGILPGDRGNTAIKWERNAGTYKMMVKIPVNVTAKVYVPKCGVNSNKVKVDGKEILGTAEGDFILVGNVGSGSHSIERALK</sequence>
<dbReference type="Gene3D" id="2.60.420.10">
    <property type="entry name" value="Maltose phosphorylase, domain 3"/>
    <property type="match status" value="1"/>
</dbReference>
<dbReference type="InterPro" id="IPR013783">
    <property type="entry name" value="Ig-like_fold"/>
</dbReference>
<evidence type="ECO:0000313" key="10">
    <source>
        <dbReference type="Proteomes" id="UP001258315"/>
    </source>
</evidence>
<comment type="catalytic activity">
    <reaction evidence="1">
        <text>Hydrolysis of terminal non-reducing alpha-L-rhamnose residues in alpha-L-rhamnosides.</text>
        <dbReference type="EC" id="3.2.1.40"/>
    </reaction>
</comment>
<organism evidence="9 10">
    <name type="scientific">Mucilaginibacter terrae</name>
    <dbReference type="NCBI Taxonomy" id="1955052"/>
    <lineage>
        <taxon>Bacteria</taxon>
        <taxon>Pseudomonadati</taxon>
        <taxon>Bacteroidota</taxon>
        <taxon>Sphingobacteriia</taxon>
        <taxon>Sphingobacteriales</taxon>
        <taxon>Sphingobacteriaceae</taxon>
        <taxon>Mucilaginibacter</taxon>
    </lineage>
</organism>
<feature type="domain" description="Bacterial alpha-L-rhamnosidase N-terminal" evidence="6">
    <location>
        <begin position="168"/>
        <end position="319"/>
    </location>
</feature>
<evidence type="ECO:0000313" key="9">
    <source>
        <dbReference type="EMBL" id="MDT3402602.1"/>
    </source>
</evidence>
<evidence type="ECO:0000256" key="1">
    <source>
        <dbReference type="ARBA" id="ARBA00001445"/>
    </source>
</evidence>
<keyword evidence="3 9" id="KW-0378">Hydrolase</keyword>
<feature type="domain" description="Alpha-L-rhamnosidase six-hairpin glycosidase" evidence="7">
    <location>
        <begin position="454"/>
        <end position="790"/>
    </location>
</feature>